<dbReference type="InterPro" id="IPR008266">
    <property type="entry name" value="Tyr_kinase_AS"/>
</dbReference>
<evidence type="ECO:0000256" key="1">
    <source>
        <dbReference type="SAM" id="MobiDB-lite"/>
    </source>
</evidence>
<feature type="region of interest" description="Disordered" evidence="1">
    <location>
        <begin position="678"/>
        <end position="812"/>
    </location>
</feature>
<dbReference type="PROSITE" id="PS00109">
    <property type="entry name" value="PROTEIN_KINASE_TYR"/>
    <property type="match status" value="1"/>
</dbReference>
<feature type="compositionally biased region" description="Acidic residues" evidence="1">
    <location>
        <begin position="721"/>
        <end position="734"/>
    </location>
</feature>
<dbReference type="Pfam" id="PF17667">
    <property type="entry name" value="Pkinase_fungal"/>
    <property type="match status" value="1"/>
</dbReference>
<dbReference type="Proteomes" id="UP000313359">
    <property type="component" value="Unassembled WGS sequence"/>
</dbReference>
<reference evidence="3" key="1">
    <citation type="journal article" date="2018" name="Genome Biol. Evol.">
        <title>Genomics and development of Lentinus tigrinus, a white-rot wood-decaying mushroom with dimorphic fruiting bodies.</title>
        <authorList>
            <person name="Wu B."/>
            <person name="Xu Z."/>
            <person name="Knudson A."/>
            <person name="Carlson A."/>
            <person name="Chen N."/>
            <person name="Kovaka S."/>
            <person name="LaButti K."/>
            <person name="Lipzen A."/>
            <person name="Pennachio C."/>
            <person name="Riley R."/>
            <person name="Schakwitz W."/>
            <person name="Umezawa K."/>
            <person name="Ohm R.A."/>
            <person name="Grigoriev I.V."/>
            <person name="Nagy L.G."/>
            <person name="Gibbons J."/>
            <person name="Hibbett D."/>
        </authorList>
    </citation>
    <scope>NUCLEOTIDE SEQUENCE [LARGE SCALE GENOMIC DNA]</scope>
    <source>
        <strain evidence="3">ALCF2SS1-6</strain>
    </source>
</reference>
<accession>A0A5C2S2Q2</accession>
<dbReference type="InterPro" id="IPR011009">
    <property type="entry name" value="Kinase-like_dom_sf"/>
</dbReference>
<dbReference type="GO" id="GO:0004672">
    <property type="term" value="F:protein kinase activity"/>
    <property type="evidence" value="ECO:0007669"/>
    <property type="project" value="InterPro"/>
</dbReference>
<dbReference type="SUPFAM" id="SSF56112">
    <property type="entry name" value="Protein kinase-like (PK-like)"/>
    <property type="match status" value="1"/>
</dbReference>
<dbReference type="PANTHER" id="PTHR38248">
    <property type="entry name" value="FUNK1 6"/>
    <property type="match status" value="1"/>
</dbReference>
<dbReference type="InterPro" id="IPR040976">
    <property type="entry name" value="Pkinase_fungal"/>
</dbReference>
<dbReference type="PANTHER" id="PTHR38248:SF2">
    <property type="entry name" value="FUNK1 11"/>
    <property type="match status" value="1"/>
</dbReference>
<organism evidence="3 4">
    <name type="scientific">Lentinus tigrinus ALCF2SS1-6</name>
    <dbReference type="NCBI Taxonomy" id="1328759"/>
    <lineage>
        <taxon>Eukaryota</taxon>
        <taxon>Fungi</taxon>
        <taxon>Dikarya</taxon>
        <taxon>Basidiomycota</taxon>
        <taxon>Agaricomycotina</taxon>
        <taxon>Agaricomycetes</taxon>
        <taxon>Polyporales</taxon>
        <taxon>Polyporaceae</taxon>
        <taxon>Lentinus</taxon>
    </lineage>
</organism>
<dbReference type="Gene3D" id="1.10.510.10">
    <property type="entry name" value="Transferase(Phosphotransferase) domain 1"/>
    <property type="match status" value="1"/>
</dbReference>
<gene>
    <name evidence="3" type="ORF">L227DRAFT_602347</name>
</gene>
<feature type="compositionally biased region" description="Acidic residues" evidence="1">
    <location>
        <begin position="742"/>
        <end position="753"/>
    </location>
</feature>
<feature type="region of interest" description="Disordered" evidence="1">
    <location>
        <begin position="610"/>
        <end position="646"/>
    </location>
</feature>
<dbReference type="EMBL" id="ML122279">
    <property type="protein sequence ID" value="RPD57770.1"/>
    <property type="molecule type" value="Genomic_DNA"/>
</dbReference>
<feature type="compositionally biased region" description="Acidic residues" evidence="1">
    <location>
        <begin position="618"/>
        <end position="627"/>
    </location>
</feature>
<feature type="domain" description="Fungal-type protein kinase" evidence="2">
    <location>
        <begin position="137"/>
        <end position="506"/>
    </location>
</feature>
<proteinExistence type="predicted"/>
<evidence type="ECO:0000313" key="3">
    <source>
        <dbReference type="EMBL" id="RPD57770.1"/>
    </source>
</evidence>
<evidence type="ECO:0000313" key="4">
    <source>
        <dbReference type="Proteomes" id="UP000313359"/>
    </source>
</evidence>
<dbReference type="OrthoDB" id="2745837at2759"/>
<sequence>MCGKIAVVPFPTFMNSFAPDRRLSEKIFRQYPTEVFKDMPTPNNEKDMYREVSKRLNAAERLCRGLVVVSTPHKADSTSSSKIAPDCGIYPNGHASRIHDFNQYRTTDWSHLEITIVCKRDFAEDPFDNTTANAESFAEARKSALGQILSYAELVLQNQHRKHHFMIMFLGTFARLVCIDRACIFATRRFSYVENESWLMEFLWRYGKLTPGQRGFDPSARRLHPEESLAQLMREKRDAAVDGKIAVQPHILEAYKDSLDDKVPWWKLDVYDEDEDVTRSFVVGKPHFLAPGVRGRGTRCYIAQEVLKDDKGKPKLGDFVYLKDAWRVKHDEIEKEGTTLKFLNKNNVPYVPTVVCHGDLPDQLTDSRAKWMEYNPGQDYYPIKEHQHYRIVVKEIGKSLSRFKNSRELVRALADVVEAHEAAYNCGIIHRDLSGGNILLCTDSTGKWRGLLTDWELAKNILTTSHERQPERTGTWQFMSANVQDDPGRVVVIADELESILHILIFYTVRFCHHNLPDNDVGQFLYDYFDSRAPFSHGIRSGLAKRGAVEQGAISLKTYKGFPTTLQFIWPKKTPNANREPNYHHPLNPIISTLLAWFKAHYALAALASTEREATDSSSDDDDDVDVGDEKDHAFGGGPHADPDTPLEANIEMIKKQAEKLTTHLEVRRLLVDAIQQGKPWPSDNEKTADKRSKDGFVGDLDPESGESYDAFFGINRGEAEENELEDDVEDEEEAMQRAGDQETEGTLVEEDNPFAVDIGLLSGAALPQYRMPRSPPPPSSMTSTSSRKRPHDDSPKESTTPTKRSRLDDSE</sequence>
<name>A0A5C2S2Q2_9APHY</name>
<keyword evidence="4" id="KW-1185">Reference proteome</keyword>
<protein>
    <recommendedName>
        <fullName evidence="2">Fungal-type protein kinase domain-containing protein</fullName>
    </recommendedName>
</protein>
<evidence type="ECO:0000259" key="2">
    <source>
        <dbReference type="Pfam" id="PF17667"/>
    </source>
</evidence>
<feature type="compositionally biased region" description="Basic and acidic residues" evidence="1">
    <location>
        <begin position="684"/>
        <end position="697"/>
    </location>
</feature>
<dbReference type="AlphaFoldDB" id="A0A5C2S2Q2"/>